<accession>M7Z700</accession>
<dbReference type="InterPro" id="IPR027443">
    <property type="entry name" value="IPNS-like_sf"/>
</dbReference>
<dbReference type="AlphaFoldDB" id="M7Z700"/>
<dbReference type="eggNOG" id="KOG0143">
    <property type="taxonomic scope" value="Eukaryota"/>
</dbReference>
<dbReference type="OMA" id="EYMSHHL"/>
<gene>
    <name evidence="1" type="ORF">TRIUR3_05609</name>
</gene>
<dbReference type="SUPFAM" id="SSF51197">
    <property type="entry name" value="Clavaminate synthase-like"/>
    <property type="match status" value="1"/>
</dbReference>
<dbReference type="EMBL" id="KD251709">
    <property type="protein sequence ID" value="EMS48160.1"/>
    <property type="molecule type" value="Genomic_DNA"/>
</dbReference>
<protein>
    <submittedName>
        <fullName evidence="1">Uncharacterized protein</fullName>
    </submittedName>
</protein>
<proteinExistence type="predicted"/>
<dbReference type="Gene3D" id="2.60.120.330">
    <property type="entry name" value="B-lactam Antibiotic, Isopenicillin N Synthase, Chain"/>
    <property type="match status" value="1"/>
</dbReference>
<name>M7Z700_TRIUA</name>
<dbReference type="STRING" id="4572.M7Z700"/>
<organism evidence="1">
    <name type="scientific">Triticum urartu</name>
    <name type="common">Red wild einkorn</name>
    <name type="synonym">Crithodium urartu</name>
    <dbReference type="NCBI Taxonomy" id="4572"/>
    <lineage>
        <taxon>Eukaryota</taxon>
        <taxon>Viridiplantae</taxon>
        <taxon>Streptophyta</taxon>
        <taxon>Embryophyta</taxon>
        <taxon>Tracheophyta</taxon>
        <taxon>Spermatophyta</taxon>
        <taxon>Magnoliopsida</taxon>
        <taxon>Liliopsida</taxon>
        <taxon>Poales</taxon>
        <taxon>Poaceae</taxon>
        <taxon>BOP clade</taxon>
        <taxon>Pooideae</taxon>
        <taxon>Triticodae</taxon>
        <taxon>Triticeae</taxon>
        <taxon>Triticinae</taxon>
        <taxon>Triticum</taxon>
    </lineage>
</organism>
<reference evidence="1" key="1">
    <citation type="journal article" date="2013" name="Nature">
        <title>Draft genome of the wheat A-genome progenitor Triticum urartu.</title>
        <authorList>
            <person name="Ling H.Q."/>
            <person name="Zhao S."/>
            <person name="Liu D."/>
            <person name="Wang J."/>
            <person name="Sun H."/>
            <person name="Zhang C."/>
            <person name="Fan H."/>
            <person name="Li D."/>
            <person name="Dong L."/>
            <person name="Tao Y."/>
            <person name="Gao C."/>
            <person name="Wu H."/>
            <person name="Li Y."/>
            <person name="Cui Y."/>
            <person name="Guo X."/>
            <person name="Zheng S."/>
            <person name="Wang B."/>
            <person name="Yu K."/>
            <person name="Liang Q."/>
            <person name="Yang W."/>
            <person name="Lou X."/>
            <person name="Chen J."/>
            <person name="Feng M."/>
            <person name="Jian J."/>
            <person name="Zhang X."/>
            <person name="Luo G."/>
            <person name="Jiang Y."/>
            <person name="Liu J."/>
            <person name="Wang Z."/>
            <person name="Sha Y."/>
            <person name="Zhang B."/>
            <person name="Wu H."/>
            <person name="Tang D."/>
            <person name="Shen Q."/>
            <person name="Xue P."/>
            <person name="Zou S."/>
            <person name="Wang X."/>
            <person name="Liu X."/>
            <person name="Wang F."/>
            <person name="Yang Y."/>
            <person name="An X."/>
            <person name="Dong Z."/>
            <person name="Zhang K."/>
            <person name="Zhang X."/>
            <person name="Luo M.C."/>
            <person name="Dvorak J."/>
            <person name="Tong Y."/>
            <person name="Wang J."/>
            <person name="Yang H."/>
            <person name="Li Z."/>
            <person name="Wang D."/>
            <person name="Zhang A."/>
            <person name="Wang J."/>
        </authorList>
    </citation>
    <scope>NUCLEOTIDE SEQUENCE</scope>
</reference>
<sequence length="99" mass="10749">MAPDPPLAADLPEPCREALFEYAEQHRGVLAAGAEPRVSIACFFSTHFHPASTRAYGPIGELVSGGSPALYRETLVRDYVKHYYAIGLDGKAALSVFRL</sequence>
<evidence type="ECO:0000313" key="1">
    <source>
        <dbReference type="EMBL" id="EMS48160.1"/>
    </source>
</evidence>